<dbReference type="RefSeq" id="WP_133532772.1">
    <property type="nucleotide sequence ID" value="NZ_SNXR01000013.1"/>
</dbReference>
<dbReference type="OrthoDB" id="1395864at2"/>
<protein>
    <submittedName>
        <fullName evidence="2">Glycosyltransferase involved in cell wall biosynthesis</fullName>
    </submittedName>
</protein>
<dbReference type="GO" id="GO:0016757">
    <property type="term" value="F:glycosyltransferase activity"/>
    <property type="evidence" value="ECO:0007669"/>
    <property type="project" value="InterPro"/>
</dbReference>
<evidence type="ECO:0000313" key="2">
    <source>
        <dbReference type="EMBL" id="TDP59230.1"/>
    </source>
</evidence>
<proteinExistence type="predicted"/>
<dbReference type="Gene3D" id="3.40.50.2000">
    <property type="entry name" value="Glycogen Phosphorylase B"/>
    <property type="match status" value="2"/>
</dbReference>
<organism evidence="2 3">
    <name type="scientific">Flavobacterium dankookense</name>
    <dbReference type="NCBI Taxonomy" id="706186"/>
    <lineage>
        <taxon>Bacteria</taxon>
        <taxon>Pseudomonadati</taxon>
        <taxon>Bacteroidota</taxon>
        <taxon>Flavobacteriia</taxon>
        <taxon>Flavobacteriales</taxon>
        <taxon>Flavobacteriaceae</taxon>
        <taxon>Flavobacterium</taxon>
    </lineage>
</organism>
<name>A0A4R6QAL7_9FLAO</name>
<dbReference type="Pfam" id="PF00534">
    <property type="entry name" value="Glycos_transf_1"/>
    <property type="match status" value="1"/>
</dbReference>
<evidence type="ECO:0000313" key="3">
    <source>
        <dbReference type="Proteomes" id="UP000295260"/>
    </source>
</evidence>
<sequence length="378" mass="43855">MRLVILSNAPLIKQQEEYFAYSPYVKEIEYWMKHSDETVFVCAVLPEYKNLLIEKINPIIKEVVVLKDFNLTTIKNSFFAFFYSFYNCFIIYKAFKKADHIHLRCPGNIGLLGCLVQILFPKKIKTAKYAGNWAPNSNQPLTYRIQKWILNNTLLTKNMQVLVYGEWDGSSKNIKPFFTATYKEIDKANVFPRDFSNAIKFLFIGTLSSGKRPLYAIQLIESLRKSGCKVALDLYGEGSERLDLENYIKNNSLENYINLKGNHSQETIKKELQENHFVVLPSKSEGWPKVLAEGMFWGCLPISTAISCVPTMLNNEERGLLLSLDIEKDTEKILKLLSNENHYQKMSLKAIEWSRKYTLDYFETEIKKLLQDENNSNH</sequence>
<keyword evidence="3" id="KW-1185">Reference proteome</keyword>
<dbReference type="AlphaFoldDB" id="A0A4R6QAL7"/>
<dbReference type="InterPro" id="IPR001296">
    <property type="entry name" value="Glyco_trans_1"/>
</dbReference>
<dbReference type="Proteomes" id="UP000295260">
    <property type="component" value="Unassembled WGS sequence"/>
</dbReference>
<reference evidence="2 3" key="1">
    <citation type="submission" date="2019-03" db="EMBL/GenBank/DDBJ databases">
        <title>Genomic Encyclopedia of Archaeal and Bacterial Type Strains, Phase II (KMG-II): from individual species to whole genera.</title>
        <authorList>
            <person name="Goeker M."/>
        </authorList>
    </citation>
    <scope>NUCLEOTIDE SEQUENCE [LARGE SCALE GENOMIC DNA]</scope>
    <source>
        <strain evidence="2 3">DSM 25687</strain>
    </source>
</reference>
<keyword evidence="2" id="KW-0808">Transferase</keyword>
<comment type="caution">
    <text evidence="2">The sequence shown here is derived from an EMBL/GenBank/DDBJ whole genome shotgun (WGS) entry which is preliminary data.</text>
</comment>
<dbReference type="PANTHER" id="PTHR12526">
    <property type="entry name" value="GLYCOSYLTRANSFERASE"/>
    <property type="match status" value="1"/>
</dbReference>
<evidence type="ECO:0000259" key="1">
    <source>
        <dbReference type="Pfam" id="PF00534"/>
    </source>
</evidence>
<accession>A0A4R6QAL7</accession>
<gene>
    <name evidence="2" type="ORF">BC748_1473</name>
</gene>
<feature type="domain" description="Glycosyl transferase family 1" evidence="1">
    <location>
        <begin position="197"/>
        <end position="352"/>
    </location>
</feature>
<dbReference type="PANTHER" id="PTHR12526:SF630">
    <property type="entry name" value="GLYCOSYLTRANSFERASE"/>
    <property type="match status" value="1"/>
</dbReference>
<dbReference type="SUPFAM" id="SSF53756">
    <property type="entry name" value="UDP-Glycosyltransferase/glycogen phosphorylase"/>
    <property type="match status" value="1"/>
</dbReference>
<dbReference type="CDD" id="cd03801">
    <property type="entry name" value="GT4_PimA-like"/>
    <property type="match status" value="1"/>
</dbReference>
<dbReference type="EMBL" id="SNXR01000013">
    <property type="protein sequence ID" value="TDP59230.1"/>
    <property type="molecule type" value="Genomic_DNA"/>
</dbReference>